<sequence>MALAPGFIGPIHVCRRLFGEVNPTCVQQTLETMILKDTERFTKIWNFPPFSSISEERQPLSVLNAIQPGSDTRRGETVGSTRNGWRLVQPEASFYITPPRRLKARRRLTPSVAEKTKYEVMQKTVSKNLEDVFPTGKNQILLQLAKDTKSMETQFADLLHSFRDQRNVEEPTLTSDPESPSEKNLTKPPVTEIVDQCQPPLISIPEASTLQCASIQNHRLIIARPARFSEQTAKRKINARVTDYFAVNKRPRHSLK</sequence>
<comment type="caution">
    <text evidence="2">The sequence shown here is derived from an EMBL/GenBank/DDBJ whole genome shotgun (WGS) entry which is preliminary data.</text>
</comment>
<dbReference type="Gene3D" id="4.10.365.10">
    <property type="entry name" value="p27"/>
    <property type="match status" value="1"/>
</dbReference>
<proteinExistence type="predicted"/>
<evidence type="ECO:0000313" key="3">
    <source>
        <dbReference type="Proteomes" id="UP000308267"/>
    </source>
</evidence>
<gene>
    <name evidence="2" type="ORF">CRM22_006634</name>
</gene>
<protein>
    <submittedName>
        <fullName evidence="2">Uncharacterized protein</fullName>
    </submittedName>
</protein>
<dbReference type="OrthoDB" id="6261798at2759"/>
<dbReference type="AlphaFoldDB" id="A0A4S2LJX0"/>
<dbReference type="InterPro" id="IPR044898">
    <property type="entry name" value="CDI_dom_sf"/>
</dbReference>
<accession>A0A4S2LJX0</accession>
<evidence type="ECO:0000313" key="2">
    <source>
        <dbReference type="EMBL" id="TGZ63932.1"/>
    </source>
</evidence>
<evidence type="ECO:0000256" key="1">
    <source>
        <dbReference type="SAM" id="MobiDB-lite"/>
    </source>
</evidence>
<reference evidence="2 3" key="1">
    <citation type="journal article" date="2019" name="BMC Genomics">
        <title>New insights from Opisthorchis felineus genome: update on genomics of the epidemiologically important liver flukes.</title>
        <authorList>
            <person name="Ershov N.I."/>
            <person name="Mordvinov V.A."/>
            <person name="Prokhortchouk E.B."/>
            <person name="Pakharukova M.Y."/>
            <person name="Gunbin K.V."/>
            <person name="Ustyantsev K."/>
            <person name="Genaev M.A."/>
            <person name="Blinov A.G."/>
            <person name="Mazur A."/>
            <person name="Boulygina E."/>
            <person name="Tsygankova S."/>
            <person name="Khrameeva E."/>
            <person name="Chekanov N."/>
            <person name="Fan G."/>
            <person name="Xiao A."/>
            <person name="Zhang H."/>
            <person name="Xu X."/>
            <person name="Yang H."/>
            <person name="Solovyev V."/>
            <person name="Lee S.M."/>
            <person name="Liu X."/>
            <person name="Afonnikov D.A."/>
            <person name="Skryabin K.G."/>
        </authorList>
    </citation>
    <scope>NUCLEOTIDE SEQUENCE [LARGE SCALE GENOMIC DNA]</scope>
    <source>
        <strain evidence="2">AK-0245</strain>
        <tissue evidence="2">Whole organism</tissue>
    </source>
</reference>
<keyword evidence="3" id="KW-1185">Reference proteome</keyword>
<dbReference type="EMBL" id="SJOL01006971">
    <property type="protein sequence ID" value="TGZ63932.1"/>
    <property type="molecule type" value="Genomic_DNA"/>
</dbReference>
<feature type="region of interest" description="Disordered" evidence="1">
    <location>
        <begin position="168"/>
        <end position="188"/>
    </location>
</feature>
<organism evidence="2 3">
    <name type="scientific">Opisthorchis felineus</name>
    <dbReference type="NCBI Taxonomy" id="147828"/>
    <lineage>
        <taxon>Eukaryota</taxon>
        <taxon>Metazoa</taxon>
        <taxon>Spiralia</taxon>
        <taxon>Lophotrochozoa</taxon>
        <taxon>Platyhelminthes</taxon>
        <taxon>Trematoda</taxon>
        <taxon>Digenea</taxon>
        <taxon>Opisthorchiida</taxon>
        <taxon>Opisthorchiata</taxon>
        <taxon>Opisthorchiidae</taxon>
        <taxon>Opisthorchis</taxon>
    </lineage>
</organism>
<name>A0A4S2LJX0_OPIFE</name>
<dbReference type="Proteomes" id="UP000308267">
    <property type="component" value="Unassembled WGS sequence"/>
</dbReference>